<dbReference type="Proteomes" id="UP000245207">
    <property type="component" value="Unassembled WGS sequence"/>
</dbReference>
<dbReference type="Gene3D" id="1.20.920.10">
    <property type="entry name" value="Bromodomain-like"/>
    <property type="match status" value="1"/>
</dbReference>
<name>A0A2U1KQT4_ARTAN</name>
<dbReference type="GO" id="GO:0004386">
    <property type="term" value="F:helicase activity"/>
    <property type="evidence" value="ECO:0007669"/>
    <property type="project" value="UniProtKB-KW"/>
</dbReference>
<evidence type="ECO:0000256" key="2">
    <source>
        <dbReference type="PROSITE-ProRule" id="PRU00035"/>
    </source>
</evidence>
<dbReference type="InterPro" id="IPR038718">
    <property type="entry name" value="SNF2-like_sf"/>
</dbReference>
<reference evidence="5 6" key="1">
    <citation type="journal article" date="2018" name="Mol. Plant">
        <title>The genome of Artemisia annua provides insight into the evolution of Asteraceae family and artemisinin biosynthesis.</title>
        <authorList>
            <person name="Shen Q."/>
            <person name="Zhang L."/>
            <person name="Liao Z."/>
            <person name="Wang S."/>
            <person name="Yan T."/>
            <person name="Shi P."/>
            <person name="Liu M."/>
            <person name="Fu X."/>
            <person name="Pan Q."/>
            <person name="Wang Y."/>
            <person name="Lv Z."/>
            <person name="Lu X."/>
            <person name="Zhang F."/>
            <person name="Jiang W."/>
            <person name="Ma Y."/>
            <person name="Chen M."/>
            <person name="Hao X."/>
            <person name="Li L."/>
            <person name="Tang Y."/>
            <person name="Lv G."/>
            <person name="Zhou Y."/>
            <person name="Sun X."/>
            <person name="Brodelius P.E."/>
            <person name="Rose J.K.C."/>
            <person name="Tang K."/>
        </authorList>
    </citation>
    <scope>NUCLEOTIDE SEQUENCE [LARGE SCALE GENOMIC DNA]</scope>
    <source>
        <strain evidence="6">cv. Huhao1</strain>
        <tissue evidence="5">Leaf</tissue>
    </source>
</reference>
<evidence type="ECO:0000256" key="1">
    <source>
        <dbReference type="ARBA" id="ARBA00023117"/>
    </source>
</evidence>
<dbReference type="PANTHER" id="PTHR10799">
    <property type="entry name" value="SNF2/RAD54 HELICASE FAMILY"/>
    <property type="match status" value="1"/>
</dbReference>
<comment type="caution">
    <text evidence="5">The sequence shown here is derived from an EMBL/GenBank/DDBJ whole genome shotgun (WGS) entry which is preliminary data.</text>
</comment>
<dbReference type="PROSITE" id="PS50014">
    <property type="entry name" value="BROMODOMAIN_2"/>
    <property type="match status" value="1"/>
</dbReference>
<evidence type="ECO:0000313" key="6">
    <source>
        <dbReference type="Proteomes" id="UP000245207"/>
    </source>
</evidence>
<dbReference type="GO" id="GO:0005524">
    <property type="term" value="F:ATP binding"/>
    <property type="evidence" value="ECO:0007669"/>
    <property type="project" value="InterPro"/>
</dbReference>
<keyword evidence="5" id="KW-0547">Nucleotide-binding</keyword>
<dbReference type="OrthoDB" id="3226462at2759"/>
<keyword evidence="5" id="KW-0347">Helicase</keyword>
<proteinExistence type="predicted"/>
<gene>
    <name evidence="5" type="ORF">CTI12_AA575410</name>
</gene>
<dbReference type="Pfam" id="PF00439">
    <property type="entry name" value="Bromodomain"/>
    <property type="match status" value="1"/>
</dbReference>
<feature type="region of interest" description="Disordered" evidence="3">
    <location>
        <begin position="270"/>
        <end position="344"/>
    </location>
</feature>
<sequence length="344" mass="38735">MLADEYFINAAKAFQMDSVDVSHGLVGDFKSILPFHFVILRGFLSTGDPDELPDYHEMIKDPMDFSTVRSELDNAISTLSGKYNNSAPEVQEETRKAYDFMLDFADIYLIRRILLLTGTPIQNSLQELWALLKFLLQIIFNSVENFEEWFNGTMPDVEVITKRLRSHDIGKSVSKCATERQKKHGLTGIVRNPFSQEAHSLLPACTEVLTYVPDPNPYELPPIIKNLQNTKDRFQVHFAVGSRKGTPMLVLNHVSDARTPLLLQLEGVESSKFTETESEENTFTEVATETLTPPPLSTEATEKKNSTEKTESSGAKKQLFEGISEHEEGPSAKKPNTGEHEHDE</sequence>
<dbReference type="SUPFAM" id="SSF47370">
    <property type="entry name" value="Bromodomain"/>
    <property type="match status" value="1"/>
</dbReference>
<keyword evidence="5" id="KW-0378">Hydrolase</keyword>
<dbReference type="Gene3D" id="3.40.50.10810">
    <property type="entry name" value="Tandem AAA-ATPase domain"/>
    <property type="match status" value="1"/>
</dbReference>
<dbReference type="CDD" id="cd04369">
    <property type="entry name" value="Bromodomain"/>
    <property type="match status" value="1"/>
</dbReference>
<keyword evidence="6" id="KW-1185">Reference proteome</keyword>
<keyword evidence="5" id="KW-0067">ATP-binding</keyword>
<dbReference type="InterPro" id="IPR001487">
    <property type="entry name" value="Bromodomain"/>
</dbReference>
<evidence type="ECO:0000313" key="5">
    <source>
        <dbReference type="EMBL" id="PWA39096.1"/>
    </source>
</evidence>
<dbReference type="EMBL" id="PKPP01014969">
    <property type="protein sequence ID" value="PWA39096.1"/>
    <property type="molecule type" value="Genomic_DNA"/>
</dbReference>
<dbReference type="STRING" id="35608.A0A2U1KQT4"/>
<organism evidence="5 6">
    <name type="scientific">Artemisia annua</name>
    <name type="common">Sweet wormwood</name>
    <dbReference type="NCBI Taxonomy" id="35608"/>
    <lineage>
        <taxon>Eukaryota</taxon>
        <taxon>Viridiplantae</taxon>
        <taxon>Streptophyta</taxon>
        <taxon>Embryophyta</taxon>
        <taxon>Tracheophyta</taxon>
        <taxon>Spermatophyta</taxon>
        <taxon>Magnoliopsida</taxon>
        <taxon>eudicotyledons</taxon>
        <taxon>Gunneridae</taxon>
        <taxon>Pentapetalae</taxon>
        <taxon>asterids</taxon>
        <taxon>campanulids</taxon>
        <taxon>Asterales</taxon>
        <taxon>Asteraceae</taxon>
        <taxon>Asteroideae</taxon>
        <taxon>Anthemideae</taxon>
        <taxon>Artemisiinae</taxon>
        <taxon>Artemisia</taxon>
    </lineage>
</organism>
<dbReference type="Pfam" id="PF00176">
    <property type="entry name" value="SNF2-rel_dom"/>
    <property type="match status" value="1"/>
</dbReference>
<keyword evidence="1 2" id="KW-0103">Bromodomain</keyword>
<dbReference type="SUPFAM" id="SSF52540">
    <property type="entry name" value="P-loop containing nucleoside triphosphate hydrolases"/>
    <property type="match status" value="1"/>
</dbReference>
<dbReference type="InterPro" id="IPR000330">
    <property type="entry name" value="SNF2_N"/>
</dbReference>
<dbReference type="AlphaFoldDB" id="A0A2U1KQT4"/>
<accession>A0A2U1KQT4</accession>
<evidence type="ECO:0000256" key="3">
    <source>
        <dbReference type="SAM" id="MobiDB-lite"/>
    </source>
</evidence>
<dbReference type="InterPro" id="IPR036427">
    <property type="entry name" value="Bromodomain-like_sf"/>
</dbReference>
<protein>
    <submittedName>
        <fullName evidence="5">Helicase, C-terminal</fullName>
    </submittedName>
</protein>
<feature type="compositionally biased region" description="Basic and acidic residues" evidence="3">
    <location>
        <begin position="323"/>
        <end position="344"/>
    </location>
</feature>
<feature type="compositionally biased region" description="Basic and acidic residues" evidence="3">
    <location>
        <begin position="300"/>
        <end position="311"/>
    </location>
</feature>
<feature type="domain" description="Bromo" evidence="4">
    <location>
        <begin position="43"/>
        <end position="108"/>
    </location>
</feature>
<evidence type="ECO:0000259" key="4">
    <source>
        <dbReference type="PROSITE" id="PS50014"/>
    </source>
</evidence>
<dbReference type="InterPro" id="IPR027417">
    <property type="entry name" value="P-loop_NTPase"/>
</dbReference>